<comment type="caution">
    <text evidence="3">The sequence shown here is derived from an EMBL/GenBank/DDBJ whole genome shotgun (WGS) entry which is preliminary data.</text>
</comment>
<dbReference type="EMBL" id="JAGIXG020000050">
    <property type="protein sequence ID" value="KAI6779248.1"/>
    <property type="molecule type" value="Genomic_DNA"/>
</dbReference>
<organism evidence="3 4">
    <name type="scientific">Emericellopsis cladophorae</name>
    <dbReference type="NCBI Taxonomy" id="2686198"/>
    <lineage>
        <taxon>Eukaryota</taxon>
        <taxon>Fungi</taxon>
        <taxon>Dikarya</taxon>
        <taxon>Ascomycota</taxon>
        <taxon>Pezizomycotina</taxon>
        <taxon>Sordariomycetes</taxon>
        <taxon>Hypocreomycetidae</taxon>
        <taxon>Hypocreales</taxon>
        <taxon>Bionectriaceae</taxon>
        <taxon>Emericellopsis</taxon>
    </lineage>
</organism>
<dbReference type="AlphaFoldDB" id="A0A9P9XWP6"/>
<evidence type="ECO:0000313" key="4">
    <source>
        <dbReference type="Proteomes" id="UP001055219"/>
    </source>
</evidence>
<evidence type="ECO:0000256" key="2">
    <source>
        <dbReference type="ARBA" id="ARBA00023242"/>
    </source>
</evidence>
<keyword evidence="4" id="KW-1185">Reference proteome</keyword>
<gene>
    <name evidence="3" type="ORF">J7T54_007775</name>
</gene>
<evidence type="ECO:0000256" key="1">
    <source>
        <dbReference type="ARBA" id="ARBA00004123"/>
    </source>
</evidence>
<protein>
    <submittedName>
        <fullName evidence="3">Transcriptional regulatory protein</fullName>
    </submittedName>
</protein>
<dbReference type="RefSeq" id="XP_051360104.1">
    <property type="nucleotide sequence ID" value="XM_051508875.1"/>
</dbReference>
<dbReference type="PANTHER" id="PTHR31001">
    <property type="entry name" value="UNCHARACTERIZED TRANSCRIPTIONAL REGULATORY PROTEIN"/>
    <property type="match status" value="1"/>
</dbReference>
<reference evidence="3" key="1">
    <citation type="journal article" date="2021" name="J Fungi (Basel)">
        <title>Genomic and Metabolomic Analyses of the Marine Fungus Emericellopsis cladophorae: Insights into Saltwater Adaptability Mechanisms and Its Biosynthetic Potential.</title>
        <authorList>
            <person name="Goncalves M.F.M."/>
            <person name="Hilario S."/>
            <person name="Van de Peer Y."/>
            <person name="Esteves A.C."/>
            <person name="Alves A."/>
        </authorList>
    </citation>
    <scope>NUCLEOTIDE SEQUENCE</scope>
    <source>
        <strain evidence="3">MUM 19.33</strain>
    </source>
</reference>
<comment type="subcellular location">
    <subcellularLocation>
        <location evidence="1">Nucleus</location>
    </subcellularLocation>
</comment>
<dbReference type="GeneID" id="75834248"/>
<keyword evidence="2" id="KW-0539">Nucleus</keyword>
<reference evidence="3" key="2">
    <citation type="submission" date="2022-07" db="EMBL/GenBank/DDBJ databases">
        <authorList>
            <person name="Goncalves M.F.M."/>
            <person name="Hilario S."/>
            <person name="Van De Peer Y."/>
            <person name="Esteves A.C."/>
            <person name="Alves A."/>
        </authorList>
    </citation>
    <scope>NUCLEOTIDE SEQUENCE</scope>
    <source>
        <strain evidence="3">MUM 19.33</strain>
    </source>
</reference>
<dbReference type="OrthoDB" id="2269373at2759"/>
<dbReference type="CDD" id="cd12148">
    <property type="entry name" value="fungal_TF_MHR"/>
    <property type="match status" value="1"/>
</dbReference>
<sequence length="383" mass="42715">MRIGIHSELHNSRYPVLHAEMRRRLWYSLIFFDARISELAMYKNTCLTPTWDCKAPLNINDHDLRAGMREPPVAQSKTSEALFVVVRSEIANFVRHASFYLEFTTPALKAVAREVAEEKQVADFAKSMERDYFDHCDPGNPLHYLSIWSTRSFLSRSLLQEHYAACSSGAKTTSKQANDALSHAIHMIDCDTQLHNTALVKGFRWFFRYQFPAIGYFHIIEVLKKDPTDSVAKRAWDVMSENYEARHAAGDHTDLNGPFVRHFTKLILELWDSTQATAQDGGKHNPEPRIVELMSSKAAGLGLPGGPGGVTGVGETEDTMSTYMDEFMWSMSAGYPPQDCTSGLGLPGSIGGMVSSLQEQVSNPIGADLQTPASAPWMAGGYW</sequence>
<dbReference type="PANTHER" id="PTHR31001:SF45">
    <property type="entry name" value="ZN(II)2CYS6 TRANSCRIPTION FACTOR (EUROFUNG)"/>
    <property type="match status" value="1"/>
</dbReference>
<dbReference type="InterPro" id="IPR050613">
    <property type="entry name" value="Sec_Metabolite_Reg"/>
</dbReference>
<dbReference type="Proteomes" id="UP001055219">
    <property type="component" value="Unassembled WGS sequence"/>
</dbReference>
<name>A0A9P9XWP6_9HYPO</name>
<dbReference type="GO" id="GO:0005634">
    <property type="term" value="C:nucleus"/>
    <property type="evidence" value="ECO:0007669"/>
    <property type="project" value="UniProtKB-SubCell"/>
</dbReference>
<evidence type="ECO:0000313" key="3">
    <source>
        <dbReference type="EMBL" id="KAI6779248.1"/>
    </source>
</evidence>
<accession>A0A9P9XWP6</accession>
<proteinExistence type="predicted"/>